<dbReference type="PANTHER" id="PTHR35010:SF2">
    <property type="entry name" value="BLL4672 PROTEIN"/>
    <property type="match status" value="1"/>
</dbReference>
<dbReference type="Pfam" id="PF17765">
    <property type="entry name" value="MLTR_LBD"/>
    <property type="match status" value="1"/>
</dbReference>
<evidence type="ECO:0000256" key="1">
    <source>
        <dbReference type="SAM" id="MobiDB-lite"/>
    </source>
</evidence>
<dbReference type="InterPro" id="IPR001387">
    <property type="entry name" value="Cro/C1-type_HTH"/>
</dbReference>
<evidence type="ECO:0000259" key="2">
    <source>
        <dbReference type="PROSITE" id="PS50943"/>
    </source>
</evidence>
<keyword evidence="4" id="KW-1185">Reference proteome</keyword>
<reference evidence="4" key="1">
    <citation type="journal article" date="2019" name="Int. J. Syst. Evol. Microbiol.">
        <title>The Global Catalogue of Microorganisms (GCM) 10K type strain sequencing project: providing services to taxonomists for standard genome sequencing and annotation.</title>
        <authorList>
            <consortium name="The Broad Institute Genomics Platform"/>
            <consortium name="The Broad Institute Genome Sequencing Center for Infectious Disease"/>
            <person name="Wu L."/>
            <person name="Ma J."/>
        </authorList>
    </citation>
    <scope>NUCLEOTIDE SEQUENCE [LARGE SCALE GENOMIC DNA]</scope>
    <source>
        <strain evidence="4">JCM 16902</strain>
    </source>
</reference>
<dbReference type="EMBL" id="BAAAZO010000012">
    <property type="protein sequence ID" value="GAA3638393.1"/>
    <property type="molecule type" value="Genomic_DNA"/>
</dbReference>
<protein>
    <submittedName>
        <fullName evidence="3">Helix-turn-helix transcriptional regulator</fullName>
    </submittedName>
</protein>
<dbReference type="CDD" id="cd00093">
    <property type="entry name" value="HTH_XRE"/>
    <property type="match status" value="1"/>
</dbReference>
<dbReference type="PANTHER" id="PTHR35010">
    <property type="entry name" value="BLL4672 PROTEIN-RELATED"/>
    <property type="match status" value="1"/>
</dbReference>
<evidence type="ECO:0000313" key="4">
    <source>
        <dbReference type="Proteomes" id="UP001501074"/>
    </source>
</evidence>
<dbReference type="PROSITE" id="PS50943">
    <property type="entry name" value="HTH_CROC1"/>
    <property type="match status" value="1"/>
</dbReference>
<dbReference type="Gene3D" id="1.10.260.40">
    <property type="entry name" value="lambda repressor-like DNA-binding domains"/>
    <property type="match status" value="1"/>
</dbReference>
<dbReference type="Gene3D" id="3.30.450.180">
    <property type="match status" value="1"/>
</dbReference>
<feature type="domain" description="HTH cro/C1-type" evidence="2">
    <location>
        <begin position="32"/>
        <end position="79"/>
    </location>
</feature>
<feature type="region of interest" description="Disordered" evidence="1">
    <location>
        <begin position="1"/>
        <end position="32"/>
    </location>
</feature>
<organism evidence="3 4">
    <name type="scientific">Kineosporia mesophila</name>
    <dbReference type="NCBI Taxonomy" id="566012"/>
    <lineage>
        <taxon>Bacteria</taxon>
        <taxon>Bacillati</taxon>
        <taxon>Actinomycetota</taxon>
        <taxon>Actinomycetes</taxon>
        <taxon>Kineosporiales</taxon>
        <taxon>Kineosporiaceae</taxon>
        <taxon>Kineosporia</taxon>
    </lineage>
</organism>
<dbReference type="InterPro" id="IPR010982">
    <property type="entry name" value="Lambda_DNA-bd_dom_sf"/>
</dbReference>
<name>A0ABP7ARI0_9ACTN</name>
<dbReference type="SMART" id="SM00530">
    <property type="entry name" value="HTH_XRE"/>
    <property type="match status" value="1"/>
</dbReference>
<dbReference type="SUPFAM" id="SSF47413">
    <property type="entry name" value="lambda repressor-like DNA-binding domains"/>
    <property type="match status" value="1"/>
</dbReference>
<accession>A0ABP7ARI0</accession>
<proteinExistence type="predicted"/>
<comment type="caution">
    <text evidence="3">The sequence shown here is derived from an EMBL/GenBank/DDBJ whole genome shotgun (WGS) entry which is preliminary data.</text>
</comment>
<dbReference type="Pfam" id="PF13560">
    <property type="entry name" value="HTH_31"/>
    <property type="match status" value="1"/>
</dbReference>
<dbReference type="Proteomes" id="UP001501074">
    <property type="component" value="Unassembled WGS sequence"/>
</dbReference>
<evidence type="ECO:0000313" key="3">
    <source>
        <dbReference type="EMBL" id="GAA3638393.1"/>
    </source>
</evidence>
<dbReference type="InterPro" id="IPR041413">
    <property type="entry name" value="MLTR_LBD"/>
</dbReference>
<dbReference type="RefSeq" id="WP_231481460.1">
    <property type="nucleotide sequence ID" value="NZ_BAAAZO010000012.1"/>
</dbReference>
<gene>
    <name evidence="3" type="ORF">GCM10022223_66740</name>
</gene>
<sequence>MDKRADLGRFLRRRRETAPPLVTTGSRRRTPGLRREEVAELASISTVYYERLEQGRGSLPSAPVLGGLAQALRLDDDARDHLYRLAGHAPPVRPGNGEDVDPALDYVMGAVAGTTPASITDGLGDVLKQNRLNRELLGDVSGLPGWEANLTWRWFTSPAWRDLMEPRDQHEASGLAYAADLRAGLARREPDARAAALLADLLAASEEFVEAWDRHVVSALHCAAKVIDHPEVGRIDLECSVITSPTSPQRLLLLKPTPGTPSAARIGRLAAPYNQCVVTPLADS</sequence>